<dbReference type="GO" id="GO:0022627">
    <property type="term" value="C:cytosolic small ribosomal subunit"/>
    <property type="evidence" value="ECO:0007669"/>
    <property type="project" value="TreeGrafter"/>
</dbReference>
<dbReference type="PROSITE" id="PS00056">
    <property type="entry name" value="RIBOSOMAL_S17"/>
    <property type="match status" value="1"/>
</dbReference>
<evidence type="ECO:0000313" key="9">
    <source>
        <dbReference type="EMBL" id="AEI29567.1"/>
    </source>
</evidence>
<evidence type="ECO:0000256" key="1">
    <source>
        <dbReference type="ARBA" id="ARBA00002932"/>
    </source>
</evidence>
<geneLocation type="plastid" evidence="9"/>
<dbReference type="PRINTS" id="PR00973">
    <property type="entry name" value="RIBOSOMALS17"/>
</dbReference>
<keyword evidence="5 8" id="KW-0689">Ribosomal protein</keyword>
<dbReference type="EMBL" id="JN022705">
    <property type="protein sequence ID" value="AEI29567.1"/>
    <property type="molecule type" value="Genomic_DNA"/>
</dbReference>
<name>H9LTC8_EMIHU</name>
<keyword evidence="4" id="KW-0694">RNA-binding</keyword>
<protein>
    <recommendedName>
        <fullName evidence="7">Small ribosomal subunit protein uS17c</fullName>
    </recommendedName>
</protein>
<dbReference type="GO" id="GO:0019843">
    <property type="term" value="F:rRNA binding"/>
    <property type="evidence" value="ECO:0007669"/>
    <property type="project" value="UniProtKB-KW"/>
</dbReference>
<sequence length="82" mass="9256">MVAKEKIGTVVSDKMLNTRIVAVSDRVSHKNYGKVITRTKRYVAHDIESNSKIGDKVKIQETRPISKSKNWILVSILEKSST</sequence>
<dbReference type="NCBIfam" id="TIGR03635">
    <property type="entry name" value="uS17_bact"/>
    <property type="match status" value="1"/>
</dbReference>
<dbReference type="PANTHER" id="PTHR10744:SF1">
    <property type="entry name" value="SMALL RIBOSOMAL SUBUNIT PROTEIN US17M"/>
    <property type="match status" value="1"/>
</dbReference>
<gene>
    <name evidence="9" type="primary">rps17</name>
</gene>
<dbReference type="AlphaFoldDB" id="H9LTC8"/>
<dbReference type="Pfam" id="PF00366">
    <property type="entry name" value="Ribosomal_S17"/>
    <property type="match status" value="1"/>
</dbReference>
<accession>H9LTC8</accession>
<dbReference type="InterPro" id="IPR000266">
    <property type="entry name" value="Ribosomal_uS17"/>
</dbReference>
<keyword evidence="9" id="KW-0934">Plastid</keyword>
<dbReference type="SMR" id="H9LTC8"/>
<dbReference type="HAMAP" id="MF_01345_B">
    <property type="entry name" value="Ribosomal_uS17_B"/>
    <property type="match status" value="1"/>
</dbReference>
<dbReference type="GO" id="GO:0006412">
    <property type="term" value="P:translation"/>
    <property type="evidence" value="ECO:0007669"/>
    <property type="project" value="InterPro"/>
</dbReference>
<reference evidence="9" key="1">
    <citation type="journal article" date="2012" name="J. Eukaryot. Microbiol.">
        <title>Twenty-Fold Difference in Evolutionary Rates between the Mitochondrial and Plastid Genomes of Species with Secondary Red Plastids.</title>
        <authorList>
            <person name="Smith D.R."/>
            <person name="Keeling P.J."/>
        </authorList>
    </citation>
    <scope>NUCLEOTIDE SEQUENCE</scope>
</reference>
<evidence type="ECO:0000256" key="6">
    <source>
        <dbReference type="ARBA" id="ARBA00023274"/>
    </source>
</evidence>
<evidence type="ECO:0000256" key="2">
    <source>
        <dbReference type="ARBA" id="ARBA00010254"/>
    </source>
</evidence>
<evidence type="ECO:0000256" key="7">
    <source>
        <dbReference type="ARBA" id="ARBA00035251"/>
    </source>
</evidence>
<comment type="function">
    <text evidence="1">One of the primary rRNA binding proteins, it binds specifically to the 5'-end of 16S ribosomal RNA.</text>
</comment>
<dbReference type="GeneID" id="3562494"/>
<organism evidence="9">
    <name type="scientific">Emiliania huxleyi</name>
    <name type="common">Coccolithophore</name>
    <name type="synonym">Pontosphaera huxleyi</name>
    <dbReference type="NCBI Taxonomy" id="2903"/>
    <lineage>
        <taxon>Eukaryota</taxon>
        <taxon>Haptista</taxon>
        <taxon>Haptophyta</taxon>
        <taxon>Prymnesiophyceae</taxon>
        <taxon>Isochrysidales</taxon>
        <taxon>Noelaerhabdaceae</taxon>
        <taxon>Emiliania</taxon>
    </lineage>
</organism>
<dbReference type="GO" id="GO:0003735">
    <property type="term" value="F:structural constituent of ribosome"/>
    <property type="evidence" value="ECO:0007669"/>
    <property type="project" value="InterPro"/>
</dbReference>
<comment type="similarity">
    <text evidence="2 8">Belongs to the universal ribosomal protein uS17 family.</text>
</comment>
<evidence type="ECO:0000256" key="3">
    <source>
        <dbReference type="ARBA" id="ARBA00022730"/>
    </source>
</evidence>
<dbReference type="SUPFAM" id="SSF50249">
    <property type="entry name" value="Nucleic acid-binding proteins"/>
    <property type="match status" value="1"/>
</dbReference>
<proteinExistence type="inferred from homology"/>
<dbReference type="CDD" id="cd00364">
    <property type="entry name" value="Ribosomal_uS17"/>
    <property type="match status" value="1"/>
</dbReference>
<keyword evidence="3" id="KW-0699">rRNA-binding</keyword>
<evidence type="ECO:0000256" key="4">
    <source>
        <dbReference type="ARBA" id="ARBA00022884"/>
    </source>
</evidence>
<dbReference type="InterPro" id="IPR019979">
    <property type="entry name" value="Ribosomal_uS17_CS"/>
</dbReference>
<evidence type="ECO:0000256" key="5">
    <source>
        <dbReference type="ARBA" id="ARBA00022980"/>
    </source>
</evidence>
<dbReference type="InterPro" id="IPR012340">
    <property type="entry name" value="NA-bd_OB-fold"/>
</dbReference>
<dbReference type="PANTHER" id="PTHR10744">
    <property type="entry name" value="40S RIBOSOMAL PROTEIN S11 FAMILY MEMBER"/>
    <property type="match status" value="1"/>
</dbReference>
<dbReference type="RefSeq" id="YP_277410.1">
    <property type="nucleotide sequence ID" value="NC_007288.1"/>
</dbReference>
<dbReference type="InterPro" id="IPR019984">
    <property type="entry name" value="Ribosomal_uS17_bact/chlr"/>
</dbReference>
<keyword evidence="6 8" id="KW-0687">Ribonucleoprotein</keyword>
<evidence type="ECO:0000256" key="8">
    <source>
        <dbReference type="RuleBase" id="RU003872"/>
    </source>
</evidence>
<dbReference type="Gene3D" id="2.40.50.140">
    <property type="entry name" value="Nucleic acid-binding proteins"/>
    <property type="match status" value="1"/>
</dbReference>
<dbReference type="NCBIfam" id="NF004123">
    <property type="entry name" value="PRK05610.1"/>
    <property type="match status" value="1"/>
</dbReference>